<protein>
    <submittedName>
        <fullName evidence="1">Uncharacterized protein</fullName>
    </submittedName>
</protein>
<proteinExistence type="predicted"/>
<gene>
    <name evidence="1" type="ORF">FSB_LOCUS55792</name>
</gene>
<accession>A0A2N9IUL2</accession>
<organism evidence="1">
    <name type="scientific">Fagus sylvatica</name>
    <name type="common">Beechnut</name>
    <dbReference type="NCBI Taxonomy" id="28930"/>
    <lineage>
        <taxon>Eukaryota</taxon>
        <taxon>Viridiplantae</taxon>
        <taxon>Streptophyta</taxon>
        <taxon>Embryophyta</taxon>
        <taxon>Tracheophyta</taxon>
        <taxon>Spermatophyta</taxon>
        <taxon>Magnoliopsida</taxon>
        <taxon>eudicotyledons</taxon>
        <taxon>Gunneridae</taxon>
        <taxon>Pentapetalae</taxon>
        <taxon>rosids</taxon>
        <taxon>fabids</taxon>
        <taxon>Fagales</taxon>
        <taxon>Fagaceae</taxon>
        <taxon>Fagus</taxon>
    </lineage>
</organism>
<sequence length="123" mass="13208">MRKPKRNEQLGNEGALGAGLELGQVVVVIAGGGGVDESDVEELEDSISNVGKIELDLGSPMRQEVRRCAKRFYDALPSDLDVGGSSGYAGLGVGRSGRRWLQWLRWARRGQIWTSVAPVATLG</sequence>
<dbReference type="AlphaFoldDB" id="A0A2N9IUL2"/>
<name>A0A2N9IUL2_FAGSY</name>
<evidence type="ECO:0000313" key="1">
    <source>
        <dbReference type="EMBL" id="SPD27910.1"/>
    </source>
</evidence>
<reference evidence="1" key="1">
    <citation type="submission" date="2018-02" db="EMBL/GenBank/DDBJ databases">
        <authorList>
            <person name="Cohen D.B."/>
            <person name="Kent A.D."/>
        </authorList>
    </citation>
    <scope>NUCLEOTIDE SEQUENCE</scope>
</reference>
<dbReference type="EMBL" id="OIVN01006213">
    <property type="protein sequence ID" value="SPD27910.1"/>
    <property type="molecule type" value="Genomic_DNA"/>
</dbReference>